<organism evidence="2 3">
    <name type="scientific">Virgibacillus byunsanensis</name>
    <dbReference type="NCBI Taxonomy" id="570945"/>
    <lineage>
        <taxon>Bacteria</taxon>
        <taxon>Bacillati</taxon>
        <taxon>Bacillota</taxon>
        <taxon>Bacilli</taxon>
        <taxon>Bacillales</taxon>
        <taxon>Bacillaceae</taxon>
        <taxon>Virgibacillus</taxon>
    </lineage>
</organism>
<dbReference type="NCBIfam" id="TIGR01766">
    <property type="entry name" value="IS200/IS605 family accessory protein TnpB-like domain"/>
    <property type="match status" value="1"/>
</dbReference>
<feature type="non-terminal residue" evidence="2">
    <location>
        <position position="1"/>
    </location>
</feature>
<gene>
    <name evidence="2" type="ORF">ACFQ3N_07265</name>
</gene>
<evidence type="ECO:0000256" key="1">
    <source>
        <dbReference type="ARBA" id="ARBA00023125"/>
    </source>
</evidence>
<reference evidence="3" key="1">
    <citation type="journal article" date="2019" name="Int. J. Syst. Evol. Microbiol.">
        <title>The Global Catalogue of Microorganisms (GCM) 10K type strain sequencing project: providing services to taxonomists for standard genome sequencing and annotation.</title>
        <authorList>
            <consortium name="The Broad Institute Genomics Platform"/>
            <consortium name="The Broad Institute Genome Sequencing Center for Infectious Disease"/>
            <person name="Wu L."/>
            <person name="Ma J."/>
        </authorList>
    </citation>
    <scope>NUCLEOTIDE SEQUENCE [LARGE SCALE GENOMIC DNA]</scope>
    <source>
        <strain evidence="3">CCUG 56754</strain>
    </source>
</reference>
<proteinExistence type="predicted"/>
<evidence type="ECO:0000313" key="2">
    <source>
        <dbReference type="EMBL" id="MFD1038209.1"/>
    </source>
</evidence>
<evidence type="ECO:0000313" key="3">
    <source>
        <dbReference type="Proteomes" id="UP001597040"/>
    </source>
</evidence>
<keyword evidence="3" id="KW-1185">Reference proteome</keyword>
<comment type="caution">
    <text evidence="2">The sequence shown here is derived from an EMBL/GenBank/DDBJ whole genome shotgun (WGS) entry which is preliminary data.</text>
</comment>
<protein>
    <submittedName>
        <fullName evidence="2">IS200/IS605 family accessory protein TnpB-related protein</fullName>
    </submittedName>
</protein>
<name>A0ABW3LL38_9BACI</name>
<keyword evidence="1" id="KW-0238">DNA-binding</keyword>
<sequence length="397" mass="45887">ITFLNAKLGRLSFKLDRFQKQLFSLENDTKSAVFGGKKLFKHQYTLDTYIQNHDKWKRDFHQKRYSRMTISGRKDAKDGNFVFHYNTESSALSFQTPDGVYVEIPKLVFPYGQEQVNKAIDTQVSLKDKKKYGKPISWSVEDHGNYYIFKCIVDVPEKEGKNYSKSDGVIGVDLNVDHIAWSNINAIGQFIKSGVLRFEIENKTSGQMTKMIEAETIALVDMAVREKKPLVLEKLDTTKSKVSHAYGNKKANRRMTVFAYDKFNSAIKNRAEKMRIHVYEVNPAYTSQIGKMKYMKRFGISIHQAASFVIARRAMGYKEKLPPMLHSLLPEKMIGLHHWAQWKKVTTLLKDIRTSTYYQSELFDENQFRESGLLFRGALTDYETKGMAKLKSRKTTA</sequence>
<dbReference type="Proteomes" id="UP001597040">
    <property type="component" value="Unassembled WGS sequence"/>
</dbReference>
<accession>A0ABW3LL38</accession>
<dbReference type="EMBL" id="JBHTKJ010000016">
    <property type="protein sequence ID" value="MFD1038209.1"/>
    <property type="molecule type" value="Genomic_DNA"/>
</dbReference>
<dbReference type="InterPro" id="IPR010095">
    <property type="entry name" value="Cas12f1-like_TNB"/>
</dbReference>
<dbReference type="RefSeq" id="WP_390360984.1">
    <property type="nucleotide sequence ID" value="NZ_JBHTKJ010000016.1"/>
</dbReference>